<feature type="region of interest" description="Disordered" evidence="1">
    <location>
        <begin position="71"/>
        <end position="91"/>
    </location>
</feature>
<keyword evidence="3" id="KW-1185">Reference proteome</keyword>
<dbReference type="OrthoDB" id="10504798at2759"/>
<feature type="compositionally biased region" description="Low complexity" evidence="1">
    <location>
        <begin position="31"/>
        <end position="42"/>
    </location>
</feature>
<comment type="caution">
    <text evidence="2">The sequence shown here is derived from an EMBL/GenBank/DDBJ whole genome shotgun (WGS) entry which is preliminary data.</text>
</comment>
<feature type="region of interest" description="Disordered" evidence="1">
    <location>
        <begin position="1"/>
        <end position="51"/>
    </location>
</feature>
<proteinExistence type="predicted"/>
<gene>
    <name evidence="2" type="ORF">DUI87_27962</name>
</gene>
<dbReference type="EMBL" id="QRBI01000184">
    <property type="protein sequence ID" value="RMB95848.1"/>
    <property type="molecule type" value="Genomic_DNA"/>
</dbReference>
<accession>A0A3M0J4K4</accession>
<evidence type="ECO:0000313" key="3">
    <source>
        <dbReference type="Proteomes" id="UP000269221"/>
    </source>
</evidence>
<protein>
    <submittedName>
        <fullName evidence="2">Uncharacterized protein</fullName>
    </submittedName>
</protein>
<name>A0A3M0J4K4_HIRRU</name>
<evidence type="ECO:0000313" key="2">
    <source>
        <dbReference type="EMBL" id="RMB95848.1"/>
    </source>
</evidence>
<dbReference type="AlphaFoldDB" id="A0A3M0J4K4"/>
<evidence type="ECO:0000256" key="1">
    <source>
        <dbReference type="SAM" id="MobiDB-lite"/>
    </source>
</evidence>
<dbReference type="Proteomes" id="UP000269221">
    <property type="component" value="Unassembled WGS sequence"/>
</dbReference>
<reference evidence="2 3" key="1">
    <citation type="submission" date="2018-07" db="EMBL/GenBank/DDBJ databases">
        <title>A high quality draft genome assembly of the barn swallow (H. rustica rustica).</title>
        <authorList>
            <person name="Formenti G."/>
            <person name="Chiara M."/>
            <person name="Poveda L."/>
            <person name="Francoijs K.-J."/>
            <person name="Bonisoli-Alquati A."/>
            <person name="Canova L."/>
            <person name="Gianfranceschi L."/>
            <person name="Horner D.S."/>
            <person name="Saino N."/>
        </authorList>
    </citation>
    <scope>NUCLEOTIDE SEQUENCE [LARGE SCALE GENOMIC DNA]</scope>
    <source>
        <strain evidence="2">Chelidonia</strain>
        <tissue evidence="2">Blood</tissue>
    </source>
</reference>
<organism evidence="2 3">
    <name type="scientific">Hirundo rustica rustica</name>
    <dbReference type="NCBI Taxonomy" id="333673"/>
    <lineage>
        <taxon>Eukaryota</taxon>
        <taxon>Metazoa</taxon>
        <taxon>Chordata</taxon>
        <taxon>Craniata</taxon>
        <taxon>Vertebrata</taxon>
        <taxon>Euteleostomi</taxon>
        <taxon>Archelosauria</taxon>
        <taxon>Archosauria</taxon>
        <taxon>Dinosauria</taxon>
        <taxon>Saurischia</taxon>
        <taxon>Theropoda</taxon>
        <taxon>Coelurosauria</taxon>
        <taxon>Aves</taxon>
        <taxon>Neognathae</taxon>
        <taxon>Neoaves</taxon>
        <taxon>Telluraves</taxon>
        <taxon>Australaves</taxon>
        <taxon>Passeriformes</taxon>
        <taxon>Sylvioidea</taxon>
        <taxon>Hirundinidae</taxon>
        <taxon>Hirundo</taxon>
    </lineage>
</organism>
<sequence length="159" mass="15975">MGAVAAPNADPSPASHDTEPGAAPDSPRPPSSLCSSPGSIPPDSLQAFPGLDSPSIQCDSLECPPCSCRCRRSAGSAGGSEDSLQAPLARGSGTRCFGAHRASSDLSDSLESFIQHDSLQSLSSLGVSSSSISGDSLESLASLSLGTTSQHSDLEFIGQ</sequence>